<dbReference type="EC" id="5.2.1.8" evidence="3 11"/>
<dbReference type="PANTHER" id="PTHR30560">
    <property type="entry name" value="TRIGGER FACTOR CHAPERONE AND PEPTIDYL-PROLYL CIS/TRANS ISOMERASE"/>
    <property type="match status" value="1"/>
</dbReference>
<dbReference type="AlphaFoldDB" id="A0A537JXJ7"/>
<dbReference type="InterPro" id="IPR005215">
    <property type="entry name" value="Trig_fac"/>
</dbReference>
<dbReference type="PANTHER" id="PTHR30560:SF3">
    <property type="entry name" value="TRIGGER FACTOR-LIKE PROTEIN TIG, CHLOROPLASTIC"/>
    <property type="match status" value="1"/>
</dbReference>
<sequence length="445" mass="48072">MATAPVRNAYRNEPGSRAVLEIEIAEDEVGRAMDRAYATLVQRVQVPGFRRGKAPRAVLERHVGTETLREEALKRLLPERYAKAVAEAGLSPVAPPSFEVKEPAEGRGLHVTATVDVYPQVTLPEYRALRVAAENPTVTDADVERVLEDLRARHGHLVSAADAAARRGDFVLLTVKRAPQELKRLQPGKELLVEVGGGLLPADVEAALEGARPGDERTAQPGGAEGPVEVQVLDVRRKELPPLDDAFARTVSDQSTLAALRDLVRDRLGKERAGAAERDLRTRVMDALLAQAGIDLPESMVLHEVEHVLDDLVRRLRSGGLSLETYLRSQEKDEAALRADLRPAAERRVRTRILLDEVAKHEALTLTEEEISAAIENLAEEAHEDPGKLKARLAQGEGLAGLREHLLRQKAMTMLVASASGAQAAGGAPTAAPGAPVETPGESAR</sequence>
<dbReference type="PIRSF" id="PIRSF003095">
    <property type="entry name" value="Trigger_factor"/>
    <property type="match status" value="1"/>
</dbReference>
<evidence type="ECO:0000256" key="4">
    <source>
        <dbReference type="ARBA" id="ARBA00016902"/>
    </source>
</evidence>
<dbReference type="Gene3D" id="1.10.3120.10">
    <property type="entry name" value="Trigger factor, C-terminal domain"/>
    <property type="match status" value="1"/>
</dbReference>
<comment type="subcellular location">
    <subcellularLocation>
        <location evidence="11">Cytoplasm</location>
    </subcellularLocation>
    <text evidence="11">About half TF is bound to the ribosome near the polypeptide exit tunnel while the other half is free in the cytoplasm.</text>
</comment>
<dbReference type="GO" id="GO:0044183">
    <property type="term" value="F:protein folding chaperone"/>
    <property type="evidence" value="ECO:0007669"/>
    <property type="project" value="TreeGrafter"/>
</dbReference>
<comment type="function">
    <text evidence="11">Involved in protein export. Acts as a chaperone by maintaining the newly synthesized protein in an open conformation. Functions as a peptidyl-prolyl cis-trans isomerase.</text>
</comment>
<dbReference type="GO" id="GO:0003755">
    <property type="term" value="F:peptidyl-prolyl cis-trans isomerase activity"/>
    <property type="evidence" value="ECO:0007669"/>
    <property type="project" value="UniProtKB-UniRule"/>
</dbReference>
<dbReference type="Gene3D" id="3.30.70.1050">
    <property type="entry name" value="Trigger factor ribosome-binding domain"/>
    <property type="match status" value="1"/>
</dbReference>
<evidence type="ECO:0000256" key="7">
    <source>
        <dbReference type="ARBA" id="ARBA00023186"/>
    </source>
</evidence>
<evidence type="ECO:0000256" key="6">
    <source>
        <dbReference type="ARBA" id="ARBA00023110"/>
    </source>
</evidence>
<keyword evidence="7 11" id="KW-0143">Chaperone</keyword>
<keyword evidence="11" id="KW-0963">Cytoplasm</keyword>
<dbReference type="SUPFAM" id="SSF109998">
    <property type="entry name" value="Triger factor/SurA peptide-binding domain-like"/>
    <property type="match status" value="1"/>
</dbReference>
<dbReference type="HAMAP" id="MF_00303">
    <property type="entry name" value="Trigger_factor_Tig"/>
    <property type="match status" value="1"/>
</dbReference>
<evidence type="ECO:0000259" key="13">
    <source>
        <dbReference type="Pfam" id="PF05697"/>
    </source>
</evidence>
<dbReference type="InterPro" id="IPR008880">
    <property type="entry name" value="Trigger_fac_C"/>
</dbReference>
<evidence type="ECO:0000256" key="8">
    <source>
        <dbReference type="ARBA" id="ARBA00023235"/>
    </source>
</evidence>
<name>A0A537JXJ7_9BACT</name>
<comment type="domain">
    <text evidence="11">Consists of 3 domains; the N-terminus binds the ribosome, the middle domain has PPIase activity, while the C-terminus has intrinsic chaperone activity on its own.</text>
</comment>
<keyword evidence="8 11" id="KW-0413">Isomerase</keyword>
<evidence type="ECO:0000256" key="3">
    <source>
        <dbReference type="ARBA" id="ARBA00013194"/>
    </source>
</evidence>
<protein>
    <recommendedName>
        <fullName evidence="4 11">Trigger factor</fullName>
        <shortName evidence="11">TF</shortName>
        <ecNumber evidence="3 11">5.2.1.8</ecNumber>
    </recommendedName>
    <alternativeName>
        <fullName evidence="10 11">PPIase</fullName>
    </alternativeName>
</protein>
<evidence type="ECO:0000256" key="9">
    <source>
        <dbReference type="ARBA" id="ARBA00023306"/>
    </source>
</evidence>
<dbReference type="InterPro" id="IPR027304">
    <property type="entry name" value="Trigger_fact/SurA_dom_sf"/>
</dbReference>
<dbReference type="SUPFAM" id="SSF102735">
    <property type="entry name" value="Trigger factor ribosome-binding domain"/>
    <property type="match status" value="1"/>
</dbReference>
<dbReference type="InterPro" id="IPR037041">
    <property type="entry name" value="Trigger_fac_C_sf"/>
</dbReference>
<dbReference type="Pfam" id="PF05697">
    <property type="entry name" value="Trigger_N"/>
    <property type="match status" value="1"/>
</dbReference>
<organism evidence="15 16">
    <name type="scientific">Candidatus Segetimicrobium genomatis</name>
    <dbReference type="NCBI Taxonomy" id="2569760"/>
    <lineage>
        <taxon>Bacteria</taxon>
        <taxon>Bacillati</taxon>
        <taxon>Candidatus Sysuimicrobiota</taxon>
        <taxon>Candidatus Sysuimicrobiia</taxon>
        <taxon>Candidatus Sysuimicrobiales</taxon>
        <taxon>Candidatus Segetimicrobiaceae</taxon>
        <taxon>Candidatus Segetimicrobium</taxon>
    </lineage>
</organism>
<feature type="domain" description="Trigger factor ribosome-binding bacterial" evidence="13">
    <location>
        <begin position="14"/>
        <end position="150"/>
    </location>
</feature>
<evidence type="ECO:0000256" key="1">
    <source>
        <dbReference type="ARBA" id="ARBA00000971"/>
    </source>
</evidence>
<feature type="region of interest" description="Disordered" evidence="12">
    <location>
        <begin position="420"/>
        <end position="445"/>
    </location>
</feature>
<evidence type="ECO:0000313" key="16">
    <source>
        <dbReference type="Proteomes" id="UP000318509"/>
    </source>
</evidence>
<evidence type="ECO:0000313" key="15">
    <source>
        <dbReference type="EMBL" id="TMI87926.1"/>
    </source>
</evidence>
<evidence type="ECO:0000259" key="14">
    <source>
        <dbReference type="Pfam" id="PF05698"/>
    </source>
</evidence>
<dbReference type="Pfam" id="PF05698">
    <property type="entry name" value="Trigger_C"/>
    <property type="match status" value="1"/>
</dbReference>
<dbReference type="NCBIfam" id="TIGR00115">
    <property type="entry name" value="tig"/>
    <property type="match status" value="1"/>
</dbReference>
<dbReference type="GO" id="GO:0051083">
    <property type="term" value="P:'de novo' cotranslational protein folding"/>
    <property type="evidence" value="ECO:0007669"/>
    <property type="project" value="TreeGrafter"/>
</dbReference>
<evidence type="ECO:0000256" key="11">
    <source>
        <dbReference type="HAMAP-Rule" id="MF_00303"/>
    </source>
</evidence>
<dbReference type="Gene3D" id="3.10.50.40">
    <property type="match status" value="1"/>
</dbReference>
<dbReference type="Proteomes" id="UP000318509">
    <property type="component" value="Unassembled WGS sequence"/>
</dbReference>
<evidence type="ECO:0000256" key="12">
    <source>
        <dbReference type="SAM" id="MobiDB-lite"/>
    </source>
</evidence>
<feature type="domain" description="Trigger factor C-terminal" evidence="14">
    <location>
        <begin position="256"/>
        <end position="416"/>
    </location>
</feature>
<dbReference type="GO" id="GO:0043335">
    <property type="term" value="P:protein unfolding"/>
    <property type="evidence" value="ECO:0007669"/>
    <property type="project" value="TreeGrafter"/>
</dbReference>
<dbReference type="InterPro" id="IPR036611">
    <property type="entry name" value="Trigger_fac_ribosome-bd_sf"/>
</dbReference>
<keyword evidence="5 11" id="KW-0132">Cell division</keyword>
<dbReference type="GO" id="GO:0051301">
    <property type="term" value="P:cell division"/>
    <property type="evidence" value="ECO:0007669"/>
    <property type="project" value="UniProtKB-KW"/>
</dbReference>
<dbReference type="GO" id="GO:0043022">
    <property type="term" value="F:ribosome binding"/>
    <property type="evidence" value="ECO:0007669"/>
    <property type="project" value="TreeGrafter"/>
</dbReference>
<dbReference type="InterPro" id="IPR046357">
    <property type="entry name" value="PPIase_dom_sf"/>
</dbReference>
<dbReference type="InterPro" id="IPR008881">
    <property type="entry name" value="Trigger_fac_ribosome-bd_bac"/>
</dbReference>
<keyword evidence="6 11" id="KW-0697">Rotamase</keyword>
<dbReference type="EMBL" id="VBAK01000149">
    <property type="protein sequence ID" value="TMI87926.1"/>
    <property type="molecule type" value="Genomic_DNA"/>
</dbReference>
<evidence type="ECO:0000256" key="10">
    <source>
        <dbReference type="ARBA" id="ARBA00029986"/>
    </source>
</evidence>
<keyword evidence="9 11" id="KW-0131">Cell cycle</keyword>
<dbReference type="GO" id="GO:0005737">
    <property type="term" value="C:cytoplasm"/>
    <property type="evidence" value="ECO:0007669"/>
    <property type="project" value="UniProtKB-SubCell"/>
</dbReference>
<gene>
    <name evidence="11 15" type="primary">tig</name>
    <name evidence="15" type="ORF">E6H00_14290</name>
</gene>
<evidence type="ECO:0000256" key="5">
    <source>
        <dbReference type="ARBA" id="ARBA00022618"/>
    </source>
</evidence>
<comment type="catalytic activity">
    <reaction evidence="1 11">
        <text>[protein]-peptidylproline (omega=180) = [protein]-peptidylproline (omega=0)</text>
        <dbReference type="Rhea" id="RHEA:16237"/>
        <dbReference type="Rhea" id="RHEA-COMP:10747"/>
        <dbReference type="Rhea" id="RHEA-COMP:10748"/>
        <dbReference type="ChEBI" id="CHEBI:83833"/>
        <dbReference type="ChEBI" id="CHEBI:83834"/>
        <dbReference type="EC" id="5.2.1.8"/>
    </reaction>
</comment>
<dbReference type="GO" id="GO:0015031">
    <property type="term" value="P:protein transport"/>
    <property type="evidence" value="ECO:0007669"/>
    <property type="project" value="UniProtKB-UniRule"/>
</dbReference>
<evidence type="ECO:0000256" key="2">
    <source>
        <dbReference type="ARBA" id="ARBA00005464"/>
    </source>
</evidence>
<reference evidence="15 16" key="1">
    <citation type="journal article" date="2019" name="Nat. Microbiol.">
        <title>Mediterranean grassland soil C-N compound turnover is dependent on rainfall and depth, and is mediated by genomically divergent microorganisms.</title>
        <authorList>
            <person name="Diamond S."/>
            <person name="Andeer P.F."/>
            <person name="Li Z."/>
            <person name="Crits-Christoph A."/>
            <person name="Burstein D."/>
            <person name="Anantharaman K."/>
            <person name="Lane K.R."/>
            <person name="Thomas B.C."/>
            <person name="Pan C."/>
            <person name="Northen T.R."/>
            <person name="Banfield J.F."/>
        </authorList>
    </citation>
    <scope>NUCLEOTIDE SEQUENCE [LARGE SCALE GENOMIC DNA]</scope>
    <source>
        <strain evidence="15">NP_3</strain>
    </source>
</reference>
<proteinExistence type="inferred from homology"/>
<comment type="similarity">
    <text evidence="2 11">Belongs to the FKBP-type PPIase family. Tig subfamily.</text>
</comment>
<accession>A0A537JXJ7</accession>
<comment type="caution">
    <text evidence="15">The sequence shown here is derived from an EMBL/GenBank/DDBJ whole genome shotgun (WGS) entry which is preliminary data.</text>
</comment>